<evidence type="ECO:0000313" key="2">
    <source>
        <dbReference type="Proteomes" id="UP001162501"/>
    </source>
</evidence>
<dbReference type="Proteomes" id="UP001162501">
    <property type="component" value="Chromosome 27"/>
</dbReference>
<protein>
    <submittedName>
        <fullName evidence="1">Uncharacterized protein</fullName>
    </submittedName>
</protein>
<name>A0AC59ZC05_RANTA</name>
<reference evidence="1" key="2">
    <citation type="submission" date="2025-03" db="EMBL/GenBank/DDBJ databases">
        <authorList>
            <consortium name="ELIXIR-Norway"/>
            <consortium name="Elixir Norway"/>
        </authorList>
    </citation>
    <scope>NUCLEOTIDE SEQUENCE</scope>
</reference>
<sequence length="120" mass="13385">MWRFRLHLRGSVRGGAQNPEPHCSFPAVLPFLLHFLVAMETHVTYVQCVALETEEHPWRRWETRPCHFQPHSRVLPVNGRGESRGRPAPGLGLNLGPCASAPVTQGTGGHLTLLAPRGRR</sequence>
<organism evidence="1 2">
    <name type="scientific">Rangifer tarandus platyrhynchus</name>
    <name type="common">Svalbard reindeer</name>
    <dbReference type="NCBI Taxonomy" id="3082113"/>
    <lineage>
        <taxon>Eukaryota</taxon>
        <taxon>Metazoa</taxon>
        <taxon>Chordata</taxon>
        <taxon>Craniata</taxon>
        <taxon>Vertebrata</taxon>
        <taxon>Euteleostomi</taxon>
        <taxon>Mammalia</taxon>
        <taxon>Eutheria</taxon>
        <taxon>Laurasiatheria</taxon>
        <taxon>Artiodactyla</taxon>
        <taxon>Ruminantia</taxon>
        <taxon>Pecora</taxon>
        <taxon>Cervidae</taxon>
        <taxon>Odocoileinae</taxon>
        <taxon>Rangifer</taxon>
    </lineage>
</organism>
<reference evidence="1" key="1">
    <citation type="submission" date="2023-05" db="EMBL/GenBank/DDBJ databases">
        <authorList>
            <consortium name="ELIXIR-Norway"/>
        </authorList>
    </citation>
    <scope>NUCLEOTIDE SEQUENCE</scope>
</reference>
<evidence type="ECO:0000313" key="1">
    <source>
        <dbReference type="EMBL" id="CAN0365806.1"/>
    </source>
</evidence>
<accession>A0AC59ZC05</accession>
<dbReference type="EMBL" id="OX596111">
    <property type="protein sequence ID" value="CAN0365806.1"/>
    <property type="molecule type" value="Genomic_DNA"/>
</dbReference>
<gene>
    <name evidence="1" type="ORF">MRATA1EN22A_LOCUS16633</name>
</gene>
<proteinExistence type="predicted"/>